<reference evidence="1" key="1">
    <citation type="submission" date="2022-08" db="EMBL/GenBank/DDBJ databases">
        <authorList>
            <person name="Gutierrez-Valencia J."/>
        </authorList>
    </citation>
    <scope>NUCLEOTIDE SEQUENCE</scope>
</reference>
<evidence type="ECO:0000313" key="1">
    <source>
        <dbReference type="EMBL" id="CAI0421592.1"/>
    </source>
</evidence>
<dbReference type="AlphaFoldDB" id="A0AAV0KIQ5"/>
<protein>
    <submittedName>
        <fullName evidence="1">Uncharacterized protein</fullName>
    </submittedName>
</protein>
<keyword evidence="2" id="KW-1185">Reference proteome</keyword>
<dbReference type="Proteomes" id="UP001154282">
    <property type="component" value="Unassembled WGS sequence"/>
</dbReference>
<gene>
    <name evidence="1" type="ORF">LITE_LOCUS18817</name>
</gene>
<organism evidence="1 2">
    <name type="scientific">Linum tenue</name>
    <dbReference type="NCBI Taxonomy" id="586396"/>
    <lineage>
        <taxon>Eukaryota</taxon>
        <taxon>Viridiplantae</taxon>
        <taxon>Streptophyta</taxon>
        <taxon>Embryophyta</taxon>
        <taxon>Tracheophyta</taxon>
        <taxon>Spermatophyta</taxon>
        <taxon>Magnoliopsida</taxon>
        <taxon>eudicotyledons</taxon>
        <taxon>Gunneridae</taxon>
        <taxon>Pentapetalae</taxon>
        <taxon>rosids</taxon>
        <taxon>fabids</taxon>
        <taxon>Malpighiales</taxon>
        <taxon>Linaceae</taxon>
        <taxon>Linum</taxon>
    </lineage>
</organism>
<name>A0AAV0KIQ5_9ROSI</name>
<sequence length="24" mass="2800">MVLLNTRIRWQLQEVWCVTALAGV</sequence>
<proteinExistence type="predicted"/>
<accession>A0AAV0KIQ5</accession>
<comment type="caution">
    <text evidence="1">The sequence shown here is derived from an EMBL/GenBank/DDBJ whole genome shotgun (WGS) entry which is preliminary data.</text>
</comment>
<dbReference type="EMBL" id="CAMGYJ010000005">
    <property type="protein sequence ID" value="CAI0421592.1"/>
    <property type="molecule type" value="Genomic_DNA"/>
</dbReference>
<evidence type="ECO:0000313" key="2">
    <source>
        <dbReference type="Proteomes" id="UP001154282"/>
    </source>
</evidence>